<dbReference type="EMBL" id="FUWP01000026">
    <property type="protein sequence ID" value="SKA53124.1"/>
    <property type="molecule type" value="Genomic_DNA"/>
</dbReference>
<dbReference type="NCBIfam" id="TIGR01451">
    <property type="entry name" value="B_ant_repeat"/>
    <property type="match status" value="1"/>
</dbReference>
<evidence type="ECO:0000313" key="1">
    <source>
        <dbReference type="EMBL" id="SKA53124.1"/>
    </source>
</evidence>
<proteinExistence type="predicted"/>
<sequence length="2197" mass="245933">MALLDVITKMKYLIIFILLSVSSTVFGLTDAGTKIMNQAIMTYFDSITGENIRVLSNISHIKVEKIYDVSLSPETSDDNQTEKNVAPGSILSIPHTVTNIGNIKDGYIININNLDDDNGDLTSPGEDNIKVYFDTNGNGIHDPGEPELNKNSNNEYFIEQLKPGESINLVYTVEIPTIDKNNDFYDLSTVVTSISEPSVIKTSMTKITVFDGPVVNLTIENSPICQQQITSLSEIDFRVNYTSVGRTKPESSAKPYDIFIQSKTTGTQVKVSHTGVLITVTLPANISLLQDKIINGKPAQDHSPITLVSPEFNFDGGIVLVGINNNFVFEQDDHDLDWYEYSSWDGLGNVAKMGFLVKPDYMKPNASGHFTYYAQVNDVRGTEPFKIYSEAEVNLSSTTDNISRSGEVCNTLVGKEEDNLIDFELLDDKVLDPNSEFTILYSNHEHFIPTNYYYHASSAGFDSQFDGIHAQIILPQGNEHASTIDIIGPASSNYPVTLRSTQGDYFHWIFAETGPNTGIFRSVIPVHAVSPKDNYIRSSTNHCLEEISIPWRTGEITRQELLSNIDKTINFSGFNLNGSTTDDCEIQSNPNDELVIEVFDPQNSNKIILTDLAYISPQFVVFDATNFNGIENAVVKFYQTENNVAPTAKVRVPNVDGLVPVAEAISDADGRVLFPKLAPINGDQYYISVEPPQTHVWPSAYTTLDNFNIHNVTPASYGSYGNEDLENSGLFPITIRDRAETFDIPLDPKSLDRRLTIQKDADKDNAEIGSFVKYSVTIKNNLPDSQLFNAQVYDSMPYGFKYMEGSTRLNDQPYKEPVRIDTYTYRFDIGTLSGSTQPPENGTYKLTYVLQLTAGAVDSDGINSVYVDAVTFGGSDDDRITSNVDKYQVKVTQTGVMSERGIIFGKVFVDAQCNDIMKNQIWPVGGVKIYLETGDYVITDENGQYSMFGVKPGNHVMKVDKQTLPLGIELEPIDTRNAGKGDSRFVDIRRGEMHRADFVAPCPTENQDAVYQELKERNTNINGDWLFKTSEKFKGLQYDAKPKALKTGELQSGVISGPSTASDNSSKVVTAGSTSSLTMFKGYALESRKGSEADLATMIKLYPKSVQDEAYIYPNSDKSSSIRFGFSDSKDKLKALRKALSLNNIDTEIVPTAYNNIPKDAKFRIDNVLQDVIPLPEDEAKNITRAEAESGAWYWPTNDYSYDGRFIAVIRGDVEPTLYVNGRVISIDQLGERIINKRENAQIVGWYGVPLEDGDNVVEIKTVDPFGNERLVLGKTFSHPKSAKRISVVADGDVLRADGGRSVIPVIIKLYDENNNLARGTYFVTLDTDQGDTWLDPDIQENETGHQVRVINGEKTVYLRSTENTGQVNIQASVEDFSDKIKLYQIAAKRPLFVSGILNYTGRYGRFSGEQPPAQIDGYENKSYSHDERAAAFIKGNIKGGMHLTLSYDSDKSDEEFYREISPDSYYPIPGDASIKGYDARSTSKLYVKLEKERHFAMWGDYSTADGTDESDIGRTSQILNGFNSMYNDGKVTAQLYGARPEDLHKVVEFNGNGTAMFYSIGDTRIVRHSDTVTLVTYDRNNTGLVLSQKLLSRYIDYTIDYFTGDMRFNRVIPTYDPDLNPIKVRVAYDVDGDGDAYTVAGARLSYLFTPYLLAGISYEYNDNNIEGYDIGSIWVNYDFDSKTQVTASAATMSHKGNESADTLTTATETDGKIKDGMAYKLRINRDWNAQAATELEYVYAEEGFTNTTGGVTPARQELRLRHRQKLTGLMNLNIEASHSESLVHTEKQQTIGATVDTKILGSQWTTRLGSRYIKNETETDSEEYTTAIVGLGRTFSLWGRPGRVDTEYEQSFGHDSKRRFNVKADWKVHKQASIYTQYEYIDSLSGISNLGSGATSLFTAGIDVDWLHGGSTFNEFRQRGASDGRSLELANGYRGRFEVIPGISVDPAIEYVEVIEGEGTSGVAVSLGLADIRNPNYKTTGRIEYRHGDSEDYYGILGAWVTRLSQDWSGLVREEYRYIDKENAQNTWSNHFSLGFAYRPRLTNRYHMLGAYEWKTERNDSTRSAHILSTHQNYQLSPDWTLSGRVGLKWEDFTEYEQDYNSVATIIDGRVIYYINRRWDLDVHAGMLGTDWFDSRRYSFGVGLNYLVMKNLRAGIGYNVIGFDDDDLDPQGYNLQGFYFEMMFKLDEDLFGWLSE</sequence>
<evidence type="ECO:0008006" key="3">
    <source>
        <dbReference type="Google" id="ProtNLM"/>
    </source>
</evidence>
<dbReference type="InterPro" id="IPR013783">
    <property type="entry name" value="Ig-like_fold"/>
</dbReference>
<protein>
    <recommendedName>
        <fullName evidence="3">DUF11 domain-containing protein</fullName>
    </recommendedName>
</protein>
<accession>A0A1T4UKC1</accession>
<dbReference type="OrthoDB" id="28717at2"/>
<name>A0A1T4UKC1_9GAMM</name>
<dbReference type="Proteomes" id="UP000191116">
    <property type="component" value="Unassembled WGS sequence"/>
</dbReference>
<evidence type="ECO:0000313" key="2">
    <source>
        <dbReference type="Proteomes" id="UP000191116"/>
    </source>
</evidence>
<gene>
    <name evidence="1" type="ORF">CZ814_03384</name>
</gene>
<organism evidence="1 2">
    <name type="scientific">Photobacterium toruni</name>
    <dbReference type="NCBI Taxonomy" id="1935446"/>
    <lineage>
        <taxon>Bacteria</taxon>
        <taxon>Pseudomonadati</taxon>
        <taxon>Pseudomonadota</taxon>
        <taxon>Gammaproteobacteria</taxon>
        <taxon>Vibrionales</taxon>
        <taxon>Vibrionaceae</taxon>
        <taxon>Photobacterium</taxon>
    </lineage>
</organism>
<reference evidence="1 2" key="1">
    <citation type="submission" date="2017-02" db="EMBL/GenBank/DDBJ databases">
        <authorList>
            <person name="Peterson S.W."/>
        </authorList>
    </citation>
    <scope>NUCLEOTIDE SEQUENCE [LARGE SCALE GENOMIC DNA]</scope>
    <source>
        <strain evidence="1 2">CECT 9189</strain>
    </source>
</reference>
<dbReference type="InterPro" id="IPR047589">
    <property type="entry name" value="DUF11_rpt"/>
</dbReference>
<dbReference type="Gene3D" id="2.60.40.10">
    <property type="entry name" value="Immunoglobulins"/>
    <property type="match status" value="1"/>
</dbReference>